<protein>
    <submittedName>
        <fullName evidence="1">Uncharacterized protein</fullName>
    </submittedName>
</protein>
<reference evidence="1" key="1">
    <citation type="submission" date="2019-12" db="EMBL/GenBank/DDBJ databases">
        <title>Comparative genomics gives insights into the taxonomy of the Azoarcus-Aromatoleum group and reveals separate origins of nif in the plant-associated Azoarcus and non-plant-associated Aromatoleum sub-groups.</title>
        <authorList>
            <person name="Lafos M."/>
            <person name="Maluk M."/>
            <person name="Batista M."/>
            <person name="Junghare M."/>
            <person name="Carmona M."/>
            <person name="Faoro H."/>
            <person name="Cruz L.M."/>
            <person name="Battistoni F."/>
            <person name="De Souza E."/>
            <person name="Pedrosa F."/>
            <person name="Chen W.-M."/>
            <person name="Poole P.S."/>
            <person name="Dixon R.A."/>
            <person name="James E.K."/>
        </authorList>
    </citation>
    <scope>NUCLEOTIDE SEQUENCE</scope>
    <source>
        <strain evidence="1">LuFRes1</strain>
    </source>
</reference>
<dbReference type="Proteomes" id="UP000615989">
    <property type="component" value="Unassembled WGS sequence"/>
</dbReference>
<organism evidence="1 2">
    <name type="scientific">Aromatoleum anaerobium</name>
    <dbReference type="NCBI Taxonomy" id="182180"/>
    <lineage>
        <taxon>Bacteria</taxon>
        <taxon>Pseudomonadati</taxon>
        <taxon>Pseudomonadota</taxon>
        <taxon>Betaproteobacteria</taxon>
        <taxon>Rhodocyclales</taxon>
        <taxon>Rhodocyclaceae</taxon>
        <taxon>Aromatoleum</taxon>
    </lineage>
</organism>
<accession>A0ABX1PNS5</accession>
<dbReference type="EMBL" id="WTVG01000061">
    <property type="protein sequence ID" value="NMG26250.1"/>
    <property type="molecule type" value="Genomic_DNA"/>
</dbReference>
<gene>
    <name evidence="1" type="ORF">GO606_16310</name>
</gene>
<evidence type="ECO:0000313" key="2">
    <source>
        <dbReference type="Proteomes" id="UP000615989"/>
    </source>
</evidence>
<comment type="caution">
    <text evidence="1">The sequence shown here is derived from an EMBL/GenBank/DDBJ whole genome shotgun (WGS) entry which is preliminary data.</text>
</comment>
<name>A0ABX1PNS5_9RHOO</name>
<dbReference type="RefSeq" id="WP_169119578.1">
    <property type="nucleotide sequence ID" value="NZ_WTVG02000039.1"/>
</dbReference>
<keyword evidence="2" id="KW-1185">Reference proteome</keyword>
<evidence type="ECO:0000313" key="1">
    <source>
        <dbReference type="EMBL" id="NMG26250.1"/>
    </source>
</evidence>
<proteinExistence type="predicted"/>
<sequence length="457" mass="45231">MALPTRDDLLTLDTAHLGTPFVRIATGTLDTQTLDVAHGGTPFVGTAEAAPSTTNDSSASLPAIIGDGTTPGVSMANTSDASLLALTGSGTAESGLVGHSRNTNGSPLLLQAITGSGAGGPVWSLPAIVASGTGFAGVIATSDQDIALTGSATANPGFTASSAATLEAITGSGSTPPESVQTLPAITGSASALVGHIGHSSVTLAAISGSADGETPIVGRSSLSLPLPVASGAAITANVGSSTATLAAITLAATGFSGALGSSTLTLPVIAGEGTGYVEVIGSSTVTLPAILSSGQAGTVVGATYSAYALNTENRALTTYSGLSIKGLAKFNGVYLAAGPGGLFVLGGDTNAGALINASARLAVTDFGDPKLKRVEAMYVNYRTDGDLTLKVIIDEHEEYDYTLAAAGHATLAAGRTKIGRGAKGAYWQFEIANRDGADFEFDRLSVDPLMTSRKVG</sequence>